<keyword evidence="2" id="KW-0472">Membrane</keyword>
<feature type="transmembrane region" description="Helical" evidence="2">
    <location>
        <begin position="118"/>
        <end position="140"/>
    </location>
</feature>
<name>A0A9P8L4E8_9PEZI</name>
<dbReference type="AlphaFoldDB" id="A0A9P8L4E8"/>
<reference evidence="3" key="1">
    <citation type="submission" date="2021-03" db="EMBL/GenBank/DDBJ databases">
        <title>Comparative genomics and phylogenomic investigation of the class Geoglossomycetes provide insights into ecological specialization and systematics.</title>
        <authorList>
            <person name="Melie T."/>
            <person name="Pirro S."/>
            <person name="Miller A.N."/>
            <person name="Quandt A."/>
        </authorList>
    </citation>
    <scope>NUCLEOTIDE SEQUENCE</scope>
    <source>
        <strain evidence="3">GBOQ0MN5Z8</strain>
    </source>
</reference>
<keyword evidence="4" id="KW-1185">Reference proteome</keyword>
<feature type="compositionally biased region" description="Polar residues" evidence="1">
    <location>
        <begin position="59"/>
        <end position="73"/>
    </location>
</feature>
<dbReference type="EMBL" id="JAGHQL010000039">
    <property type="protein sequence ID" value="KAH0543121.1"/>
    <property type="molecule type" value="Genomic_DNA"/>
</dbReference>
<feature type="compositionally biased region" description="Low complexity" evidence="1">
    <location>
        <begin position="78"/>
        <end position="99"/>
    </location>
</feature>
<sequence length="213" mass="22732">MRVVRRWRSAIRRGSVRGSFGREASVRRRTGRWMINALRFACAFLDNDGHIKLQTPLNSSLTNSATAPSSTALETAASPSPTTLIRTTSSRSTTSSAKTAISATTLTTTGALSTGQTIGISIGIPFGVMTIGALGILMYYQQKRLRILEQATRGTPTAMGGGWSGRGESSEKNENVLGWLGGALAGESRRSRGRQTLSELPIRIPQVPVELPG</sequence>
<proteinExistence type="predicted"/>
<comment type="caution">
    <text evidence="3">The sequence shown here is derived from an EMBL/GenBank/DDBJ whole genome shotgun (WGS) entry which is preliminary data.</text>
</comment>
<evidence type="ECO:0000256" key="2">
    <source>
        <dbReference type="SAM" id="Phobius"/>
    </source>
</evidence>
<dbReference type="Proteomes" id="UP000698800">
    <property type="component" value="Unassembled WGS sequence"/>
</dbReference>
<feature type="region of interest" description="Disordered" evidence="1">
    <location>
        <begin position="59"/>
        <end position="99"/>
    </location>
</feature>
<keyword evidence="2" id="KW-0812">Transmembrane</keyword>
<evidence type="ECO:0000256" key="1">
    <source>
        <dbReference type="SAM" id="MobiDB-lite"/>
    </source>
</evidence>
<evidence type="ECO:0000313" key="4">
    <source>
        <dbReference type="Proteomes" id="UP000698800"/>
    </source>
</evidence>
<accession>A0A9P8L4E8</accession>
<organism evidence="3 4">
    <name type="scientific">Glutinoglossum americanum</name>
    <dbReference type="NCBI Taxonomy" id="1670608"/>
    <lineage>
        <taxon>Eukaryota</taxon>
        <taxon>Fungi</taxon>
        <taxon>Dikarya</taxon>
        <taxon>Ascomycota</taxon>
        <taxon>Pezizomycotina</taxon>
        <taxon>Geoglossomycetes</taxon>
        <taxon>Geoglossales</taxon>
        <taxon>Geoglossaceae</taxon>
        <taxon>Glutinoglossum</taxon>
    </lineage>
</organism>
<gene>
    <name evidence="3" type="ORF">FGG08_002547</name>
</gene>
<evidence type="ECO:0000313" key="3">
    <source>
        <dbReference type="EMBL" id="KAH0543121.1"/>
    </source>
</evidence>
<protein>
    <submittedName>
        <fullName evidence="3">Uncharacterized protein</fullName>
    </submittedName>
</protein>
<keyword evidence="2" id="KW-1133">Transmembrane helix</keyword>